<feature type="compositionally biased region" description="Low complexity" evidence="1">
    <location>
        <begin position="15"/>
        <end position="40"/>
    </location>
</feature>
<dbReference type="CDD" id="cd00267">
    <property type="entry name" value="ABC_ATPase"/>
    <property type="match status" value="1"/>
</dbReference>
<feature type="region of interest" description="Disordered" evidence="1">
    <location>
        <begin position="1"/>
        <end position="46"/>
    </location>
</feature>
<protein>
    <submittedName>
        <fullName evidence="3">ATP-binding cassette domain-containing protein</fullName>
    </submittedName>
</protein>
<evidence type="ECO:0000259" key="2">
    <source>
        <dbReference type="Pfam" id="PF00005"/>
    </source>
</evidence>
<sequence>MTTARENPEPDDAGALTSDAHASADAAQPAENAEPPADAQSPEIPGPAVLARGLGLVGDHGRVFGPLDLDIDRGGITVLRGHPGNGRTCLLLTLAGRMAPTEGRLEVLGHTGKREIFTRSAIAGFSGIDELDPAVTVRTVVAEQRAWMSPWWRPRGRTGPAQLEELLGPVYGNLRLPGLRTYVGDLTELDRLLLRIALARYEGTPILVVDDVEQVRVPAERARALQRLAEIADADQSTVILSSVDSLPAGSPEHHMVTVPATKEGLA</sequence>
<proteinExistence type="predicted"/>
<feature type="domain" description="ABC transporter" evidence="2">
    <location>
        <begin position="66"/>
        <end position="149"/>
    </location>
</feature>
<dbReference type="EMBL" id="JAWLKJ010000001">
    <property type="protein sequence ID" value="MDV6298570.1"/>
    <property type="molecule type" value="Genomic_DNA"/>
</dbReference>
<dbReference type="SUPFAM" id="SSF52540">
    <property type="entry name" value="P-loop containing nucleoside triphosphate hydrolases"/>
    <property type="match status" value="1"/>
</dbReference>
<dbReference type="InterPro" id="IPR003439">
    <property type="entry name" value="ABC_transporter-like_ATP-bd"/>
</dbReference>
<organism evidence="3 4">
    <name type="scientific">Dietzia maris</name>
    <dbReference type="NCBI Taxonomy" id="37915"/>
    <lineage>
        <taxon>Bacteria</taxon>
        <taxon>Bacillati</taxon>
        <taxon>Actinomycetota</taxon>
        <taxon>Actinomycetes</taxon>
        <taxon>Mycobacteriales</taxon>
        <taxon>Dietziaceae</taxon>
        <taxon>Dietzia</taxon>
    </lineage>
</organism>
<keyword evidence="3" id="KW-0547">Nucleotide-binding</keyword>
<gene>
    <name evidence="3" type="ORF">R3P82_05545</name>
</gene>
<name>A0AAE4QUW8_9ACTN</name>
<dbReference type="InterPro" id="IPR027417">
    <property type="entry name" value="P-loop_NTPase"/>
</dbReference>
<dbReference type="Gene3D" id="3.40.50.300">
    <property type="entry name" value="P-loop containing nucleotide triphosphate hydrolases"/>
    <property type="match status" value="1"/>
</dbReference>
<evidence type="ECO:0000313" key="3">
    <source>
        <dbReference type="EMBL" id="MDV6298570.1"/>
    </source>
</evidence>
<dbReference type="Proteomes" id="UP001185873">
    <property type="component" value="Unassembled WGS sequence"/>
</dbReference>
<reference evidence="3" key="1">
    <citation type="submission" date="2023-10" db="EMBL/GenBank/DDBJ databases">
        <title>Development of a sustainable strategy for remediation of hydrocarbon-contaminated territories based on the waste exchange concept.</title>
        <authorList>
            <person name="Krivoruchko A."/>
        </authorList>
    </citation>
    <scope>NUCLEOTIDE SEQUENCE</scope>
    <source>
        <strain evidence="3">IEGM 1175</strain>
    </source>
</reference>
<keyword evidence="3" id="KW-0067">ATP-binding</keyword>
<evidence type="ECO:0000256" key="1">
    <source>
        <dbReference type="SAM" id="MobiDB-lite"/>
    </source>
</evidence>
<evidence type="ECO:0000313" key="4">
    <source>
        <dbReference type="Proteomes" id="UP001185873"/>
    </source>
</evidence>
<dbReference type="RefSeq" id="WP_317468907.1">
    <property type="nucleotide sequence ID" value="NZ_JAWLKJ010000001.1"/>
</dbReference>
<accession>A0AAE4QUW8</accession>
<dbReference type="GO" id="GO:0016887">
    <property type="term" value="F:ATP hydrolysis activity"/>
    <property type="evidence" value="ECO:0007669"/>
    <property type="project" value="InterPro"/>
</dbReference>
<comment type="caution">
    <text evidence="3">The sequence shown here is derived from an EMBL/GenBank/DDBJ whole genome shotgun (WGS) entry which is preliminary data.</text>
</comment>
<dbReference type="Pfam" id="PF00005">
    <property type="entry name" value="ABC_tran"/>
    <property type="match status" value="1"/>
</dbReference>
<dbReference type="GO" id="GO:0005524">
    <property type="term" value="F:ATP binding"/>
    <property type="evidence" value="ECO:0007669"/>
    <property type="project" value="UniProtKB-KW"/>
</dbReference>
<dbReference type="AlphaFoldDB" id="A0AAE4QUW8"/>